<sequence length="227" mass="24929">MDAVPIPDSPTALDALLKSQPGLWRGRDRYHDDKAMPTGFASLDKALPARGWCMAGVTEMLSHHQGIGEVSLLLPALSQITSDGQWAAFINPPYIPYAPALGNAGIHLERLLIINSGNDTDTLWSAEQLLRSGLFASVVVWVTRSNAQKQRRLQIAAESGKTWATIYRPWQAQDEHSPVSARMRLSIVNKQLRLELFKVRGGSPQSVIIEPSEFDASQGVEWPIPAA</sequence>
<gene>
    <name evidence="2" type="primary">sulA</name>
    <name evidence="2" type="ORF">IMCC3135_23025</name>
</gene>
<dbReference type="Proteomes" id="UP000250079">
    <property type="component" value="Chromosome"/>
</dbReference>
<keyword evidence="1" id="KW-0227">DNA damage</keyword>
<dbReference type="EMBL" id="CP018632">
    <property type="protein sequence ID" value="ASJ74674.1"/>
    <property type="molecule type" value="Genomic_DNA"/>
</dbReference>
<reference evidence="2 3" key="1">
    <citation type="submission" date="2016-12" db="EMBL/GenBank/DDBJ databases">
        <authorList>
            <person name="Song W.-J."/>
            <person name="Kurnit D.M."/>
        </authorList>
    </citation>
    <scope>NUCLEOTIDE SEQUENCE [LARGE SCALE GENOMIC DNA]</scope>
    <source>
        <strain evidence="2 3">IMCC3135</strain>
    </source>
</reference>
<keyword evidence="2" id="KW-0131">Cell cycle</keyword>
<dbReference type="Gene3D" id="3.40.50.300">
    <property type="entry name" value="P-loop containing nucleotide triphosphate hydrolases"/>
    <property type="match status" value="1"/>
</dbReference>
<protein>
    <submittedName>
        <fullName evidence="2">Cell division inhibitor SulA</fullName>
    </submittedName>
</protein>
<dbReference type="GO" id="GO:0051301">
    <property type="term" value="P:cell division"/>
    <property type="evidence" value="ECO:0007669"/>
    <property type="project" value="UniProtKB-KW"/>
</dbReference>
<dbReference type="InterPro" id="IPR047610">
    <property type="entry name" value="ImuA_translesion"/>
</dbReference>
<dbReference type="NCBIfam" id="NF033429">
    <property type="entry name" value="ImuA_translesion"/>
    <property type="match status" value="1"/>
</dbReference>
<accession>A0A2Z2P4A9</accession>
<evidence type="ECO:0000313" key="2">
    <source>
        <dbReference type="EMBL" id="ASJ74674.1"/>
    </source>
</evidence>
<name>A0A2Z2P4A9_9GAMM</name>
<dbReference type="PIRSF" id="PIRSF037290">
    <property type="entry name" value="UCP037290"/>
    <property type="match status" value="1"/>
</dbReference>
<keyword evidence="2" id="KW-0132">Cell division</keyword>
<dbReference type="InterPro" id="IPR050356">
    <property type="entry name" value="SulA_CellDiv_inhibitor"/>
</dbReference>
<dbReference type="AlphaFoldDB" id="A0A2Z2P4A9"/>
<dbReference type="KEGG" id="gai:IMCC3135_23025"/>
<keyword evidence="3" id="KW-1185">Reference proteome</keyword>
<organism evidence="2 3">
    <name type="scientific">Granulosicoccus antarcticus IMCC3135</name>
    <dbReference type="NCBI Taxonomy" id="1192854"/>
    <lineage>
        <taxon>Bacteria</taxon>
        <taxon>Pseudomonadati</taxon>
        <taxon>Pseudomonadota</taxon>
        <taxon>Gammaproteobacteria</taxon>
        <taxon>Chromatiales</taxon>
        <taxon>Granulosicoccaceae</taxon>
        <taxon>Granulosicoccus</taxon>
    </lineage>
</organism>
<dbReference type="OrthoDB" id="9811176at2"/>
<dbReference type="PANTHER" id="PTHR35369:SF3">
    <property type="entry name" value="TRANSLESION DNA SYNTHESIS-ASSOCIATED PROTEIN IMUA"/>
    <property type="match status" value="1"/>
</dbReference>
<evidence type="ECO:0000256" key="1">
    <source>
        <dbReference type="ARBA" id="ARBA00022763"/>
    </source>
</evidence>
<dbReference type="PANTHER" id="PTHR35369">
    <property type="entry name" value="BLR3025 PROTEIN-RELATED"/>
    <property type="match status" value="1"/>
</dbReference>
<dbReference type="RefSeq" id="WP_088919672.1">
    <property type="nucleotide sequence ID" value="NZ_CP018632.1"/>
</dbReference>
<evidence type="ECO:0000313" key="3">
    <source>
        <dbReference type="Proteomes" id="UP000250079"/>
    </source>
</evidence>
<proteinExistence type="predicted"/>
<dbReference type="SUPFAM" id="SSF52540">
    <property type="entry name" value="P-loop containing nucleoside triphosphate hydrolases"/>
    <property type="match status" value="1"/>
</dbReference>
<dbReference type="InterPro" id="IPR017166">
    <property type="entry name" value="UCP037290"/>
</dbReference>
<dbReference type="InterPro" id="IPR027417">
    <property type="entry name" value="P-loop_NTPase"/>
</dbReference>
<dbReference type="GO" id="GO:0006281">
    <property type="term" value="P:DNA repair"/>
    <property type="evidence" value="ECO:0007669"/>
    <property type="project" value="TreeGrafter"/>
</dbReference>